<dbReference type="InterPro" id="IPR014748">
    <property type="entry name" value="Enoyl-CoA_hydra_C"/>
</dbReference>
<dbReference type="CDD" id="cd06558">
    <property type="entry name" value="crotonase-like"/>
    <property type="match status" value="1"/>
</dbReference>
<comment type="similarity">
    <text evidence="2 6">Belongs to the enoyl-CoA hydratase/isomerase family.</text>
</comment>
<dbReference type="GO" id="GO:0016853">
    <property type="term" value="F:isomerase activity"/>
    <property type="evidence" value="ECO:0007669"/>
    <property type="project" value="UniProtKB-KW"/>
</dbReference>
<dbReference type="EMBL" id="JACHFJ010000008">
    <property type="protein sequence ID" value="MBB5373671.1"/>
    <property type="molecule type" value="Genomic_DNA"/>
</dbReference>
<dbReference type="PROSITE" id="PS00166">
    <property type="entry name" value="ENOYL_COA_HYDRATASE"/>
    <property type="match status" value="1"/>
</dbReference>
<gene>
    <name evidence="8" type="ORF">HNP71_001935</name>
</gene>
<dbReference type="NCBIfam" id="NF005699">
    <property type="entry name" value="PRK07509.1"/>
    <property type="match status" value="1"/>
</dbReference>
<accession>A0A840VPZ2</accession>
<name>A0A840VPZ2_9PROT</name>
<dbReference type="PANTHER" id="PTHR43149">
    <property type="entry name" value="ENOYL-COA HYDRATASE"/>
    <property type="match status" value="1"/>
</dbReference>
<evidence type="ECO:0000256" key="1">
    <source>
        <dbReference type="ARBA" id="ARBA00005005"/>
    </source>
</evidence>
<evidence type="ECO:0000313" key="9">
    <source>
        <dbReference type="Proteomes" id="UP000553706"/>
    </source>
</evidence>
<dbReference type="InterPro" id="IPR029045">
    <property type="entry name" value="ClpP/crotonase-like_dom_sf"/>
</dbReference>
<dbReference type="Gene3D" id="3.90.226.10">
    <property type="entry name" value="2-enoyl-CoA Hydratase, Chain A, domain 1"/>
    <property type="match status" value="1"/>
</dbReference>
<dbReference type="Pfam" id="PF00378">
    <property type="entry name" value="ECH_1"/>
    <property type="match status" value="1"/>
</dbReference>
<dbReference type="AlphaFoldDB" id="A0A840VPZ2"/>
<evidence type="ECO:0000313" key="8">
    <source>
        <dbReference type="EMBL" id="MBB5373671.1"/>
    </source>
</evidence>
<feature type="compositionally biased region" description="Basic and acidic residues" evidence="7">
    <location>
        <begin position="237"/>
        <end position="249"/>
    </location>
</feature>
<evidence type="ECO:0000256" key="2">
    <source>
        <dbReference type="ARBA" id="ARBA00005254"/>
    </source>
</evidence>
<dbReference type="RefSeq" id="WP_183266683.1">
    <property type="nucleotide sequence ID" value="NZ_JACHFJ010000008.1"/>
</dbReference>
<evidence type="ECO:0000256" key="5">
    <source>
        <dbReference type="ARBA" id="ARBA00023235"/>
    </source>
</evidence>
<dbReference type="InterPro" id="IPR001753">
    <property type="entry name" value="Enoyl-CoA_hydra/iso"/>
</dbReference>
<reference evidence="8 9" key="1">
    <citation type="submission" date="2020-08" db="EMBL/GenBank/DDBJ databases">
        <title>Genomic Encyclopedia of Type Strains, Phase IV (KMG-IV): sequencing the most valuable type-strain genomes for metagenomic binning, comparative biology and taxonomic classification.</title>
        <authorList>
            <person name="Goeker M."/>
        </authorList>
    </citation>
    <scope>NUCLEOTIDE SEQUENCE [LARGE SCALE GENOMIC DNA]</scope>
    <source>
        <strain evidence="8 9">DSM 27026</strain>
    </source>
</reference>
<comment type="pathway">
    <text evidence="1">Lipid metabolism; fatty acid beta-oxidation.</text>
</comment>
<dbReference type="UniPathway" id="UPA00659"/>
<keyword evidence="9" id="KW-1185">Reference proteome</keyword>
<dbReference type="GO" id="GO:0006635">
    <property type="term" value="P:fatty acid beta-oxidation"/>
    <property type="evidence" value="ECO:0007669"/>
    <property type="project" value="UniProtKB-UniPathway"/>
</dbReference>
<dbReference type="PANTHER" id="PTHR43149:SF1">
    <property type="entry name" value="DELTA(3,5)-DELTA(2,4)-DIENOYL-COA ISOMERASE, MITOCHONDRIAL"/>
    <property type="match status" value="1"/>
</dbReference>
<dbReference type="Proteomes" id="UP000553706">
    <property type="component" value="Unassembled WGS sequence"/>
</dbReference>
<evidence type="ECO:0000256" key="6">
    <source>
        <dbReference type="RuleBase" id="RU003707"/>
    </source>
</evidence>
<dbReference type="Gene3D" id="1.10.12.10">
    <property type="entry name" value="Lyase 2-enoyl-coa Hydratase, Chain A, domain 2"/>
    <property type="match status" value="1"/>
</dbReference>
<sequence>MAELMTASIAAGVADIRLNRPDKINALNHEMFEAIAAMTTRLARLPGLRCVVLSGEGRGFCAGADLDALKQTIPLRPRTQGAANIYQHAAWGWRQLPVPVIAAVHGFAFGAGFQIMLGADIRIAAPQTQFSVLETHWGLVPDMAGFPLLRRLVRDDVARELIYTARKFLGDEAARLGLVTRLADDPRAEALALAKHIASQSPPAIRAAKRLLNSEADAPALLLAESVEQEALLASPEHAETRAAARENRTPVFGD</sequence>
<proteinExistence type="inferred from homology"/>
<dbReference type="InterPro" id="IPR045002">
    <property type="entry name" value="Ech1-like"/>
</dbReference>
<dbReference type="InterPro" id="IPR018376">
    <property type="entry name" value="Enoyl-CoA_hyd/isom_CS"/>
</dbReference>
<protein>
    <submittedName>
        <fullName evidence="8">Enoyl-CoA hydratase/carnithine racemase</fullName>
    </submittedName>
</protein>
<keyword evidence="5" id="KW-0413">Isomerase</keyword>
<dbReference type="SUPFAM" id="SSF52096">
    <property type="entry name" value="ClpP/crotonase"/>
    <property type="match status" value="1"/>
</dbReference>
<organism evidence="8 9">
    <name type="scientific">Acidocella aromatica</name>
    <dbReference type="NCBI Taxonomy" id="1303579"/>
    <lineage>
        <taxon>Bacteria</taxon>
        <taxon>Pseudomonadati</taxon>
        <taxon>Pseudomonadota</taxon>
        <taxon>Alphaproteobacteria</taxon>
        <taxon>Acetobacterales</taxon>
        <taxon>Acidocellaceae</taxon>
        <taxon>Acidocella</taxon>
    </lineage>
</organism>
<feature type="region of interest" description="Disordered" evidence="7">
    <location>
        <begin position="234"/>
        <end position="255"/>
    </location>
</feature>
<keyword evidence="3" id="KW-0276">Fatty acid metabolism</keyword>
<evidence type="ECO:0000256" key="4">
    <source>
        <dbReference type="ARBA" id="ARBA00023098"/>
    </source>
</evidence>
<evidence type="ECO:0000256" key="3">
    <source>
        <dbReference type="ARBA" id="ARBA00022832"/>
    </source>
</evidence>
<evidence type="ECO:0000256" key="7">
    <source>
        <dbReference type="SAM" id="MobiDB-lite"/>
    </source>
</evidence>
<keyword evidence="4" id="KW-0443">Lipid metabolism</keyword>
<comment type="caution">
    <text evidence="8">The sequence shown here is derived from an EMBL/GenBank/DDBJ whole genome shotgun (WGS) entry which is preliminary data.</text>
</comment>